<gene>
    <name evidence="2" type="ORF">OV287_19100</name>
</gene>
<feature type="domain" description="VOC" evidence="1">
    <location>
        <begin position="6"/>
        <end position="122"/>
    </location>
</feature>
<keyword evidence="3" id="KW-1185">Reference proteome</keyword>
<name>A0ABT4A4L6_9BACT</name>
<proteinExistence type="predicted"/>
<dbReference type="InterPro" id="IPR004360">
    <property type="entry name" value="Glyas_Fos-R_dOase_dom"/>
</dbReference>
<sequence length="123" mass="13781">MDSDQLLSSFVKVLVSDPERSARFYEALGFKRTQAAPPFIHLRWDSQAEVYLVSQPPVVKLEGQRGLGVLLGFRVGAIGLEELASKAREQGAHVEGPTRQPWFTREIIITDPDGYRLNFIEPA</sequence>
<comment type="caution">
    <text evidence="2">The sequence shown here is derived from an EMBL/GenBank/DDBJ whole genome shotgun (WGS) entry which is preliminary data.</text>
</comment>
<accession>A0ABT4A4L6</accession>
<reference evidence="2 3" key="1">
    <citation type="submission" date="2022-11" db="EMBL/GenBank/DDBJ databases">
        <title>Minimal conservation of predation-associated metabolite biosynthetic gene clusters underscores biosynthetic potential of Myxococcota including descriptions for ten novel species: Archangium lansinium sp. nov., Myxococcus landrumus sp. nov., Nannocystis bai.</title>
        <authorList>
            <person name="Ahearne A."/>
            <person name="Stevens C."/>
            <person name="Phillips K."/>
        </authorList>
    </citation>
    <scope>NUCLEOTIDE SEQUENCE [LARGE SCALE GENOMIC DNA]</scope>
    <source>
        <strain evidence="2 3">MIWBW</strain>
    </source>
</reference>
<dbReference type="Gene3D" id="3.10.180.10">
    <property type="entry name" value="2,3-Dihydroxybiphenyl 1,2-Dioxygenase, domain 1"/>
    <property type="match status" value="1"/>
</dbReference>
<organism evidence="2 3">
    <name type="scientific">Archangium lansingense</name>
    <dbReference type="NCBI Taxonomy" id="2995310"/>
    <lineage>
        <taxon>Bacteria</taxon>
        <taxon>Pseudomonadati</taxon>
        <taxon>Myxococcota</taxon>
        <taxon>Myxococcia</taxon>
        <taxon>Myxococcales</taxon>
        <taxon>Cystobacterineae</taxon>
        <taxon>Archangiaceae</taxon>
        <taxon>Archangium</taxon>
    </lineage>
</organism>
<dbReference type="RefSeq" id="WP_267535468.1">
    <property type="nucleotide sequence ID" value="NZ_JAPNKA010000001.1"/>
</dbReference>
<evidence type="ECO:0000259" key="1">
    <source>
        <dbReference type="PROSITE" id="PS51819"/>
    </source>
</evidence>
<dbReference type="CDD" id="cd06587">
    <property type="entry name" value="VOC"/>
    <property type="match status" value="1"/>
</dbReference>
<dbReference type="Proteomes" id="UP001207654">
    <property type="component" value="Unassembled WGS sequence"/>
</dbReference>
<dbReference type="SUPFAM" id="SSF54593">
    <property type="entry name" value="Glyoxalase/Bleomycin resistance protein/Dihydroxybiphenyl dioxygenase"/>
    <property type="match status" value="1"/>
</dbReference>
<dbReference type="EMBL" id="JAPNKA010000001">
    <property type="protein sequence ID" value="MCY1076590.1"/>
    <property type="molecule type" value="Genomic_DNA"/>
</dbReference>
<evidence type="ECO:0000313" key="3">
    <source>
        <dbReference type="Proteomes" id="UP001207654"/>
    </source>
</evidence>
<dbReference type="InterPro" id="IPR037523">
    <property type="entry name" value="VOC_core"/>
</dbReference>
<dbReference type="Pfam" id="PF00903">
    <property type="entry name" value="Glyoxalase"/>
    <property type="match status" value="1"/>
</dbReference>
<dbReference type="InterPro" id="IPR029068">
    <property type="entry name" value="Glyas_Bleomycin-R_OHBP_Dase"/>
</dbReference>
<protein>
    <submittedName>
        <fullName evidence="2">VOC family protein</fullName>
    </submittedName>
</protein>
<evidence type="ECO:0000313" key="2">
    <source>
        <dbReference type="EMBL" id="MCY1076590.1"/>
    </source>
</evidence>
<dbReference type="PROSITE" id="PS51819">
    <property type="entry name" value="VOC"/>
    <property type="match status" value="1"/>
</dbReference>